<feature type="region of interest" description="Disordered" evidence="1">
    <location>
        <begin position="222"/>
        <end position="262"/>
    </location>
</feature>
<evidence type="ECO:0000313" key="4">
    <source>
        <dbReference type="Proteomes" id="UP000769528"/>
    </source>
</evidence>
<dbReference type="InterPro" id="IPR007557">
    <property type="entry name" value="PSP1_C"/>
</dbReference>
<organism evidence="3 4">
    <name type="scientific">Wickerhamomyces mucosus</name>
    <dbReference type="NCBI Taxonomy" id="1378264"/>
    <lineage>
        <taxon>Eukaryota</taxon>
        <taxon>Fungi</taxon>
        <taxon>Dikarya</taxon>
        <taxon>Ascomycota</taxon>
        <taxon>Saccharomycotina</taxon>
        <taxon>Saccharomycetes</taxon>
        <taxon>Phaffomycetales</taxon>
        <taxon>Wickerhamomycetaceae</taxon>
        <taxon>Wickerhamomyces</taxon>
    </lineage>
</organism>
<comment type="caution">
    <text evidence="3">The sequence shown here is derived from an EMBL/GenBank/DDBJ whole genome shotgun (WGS) entry which is preliminary data.</text>
</comment>
<name>A0A9P8PKG7_9ASCO</name>
<dbReference type="NCBIfam" id="NF041131">
    <property type="entry name" value="RicT_YaaT_fam"/>
    <property type="match status" value="1"/>
</dbReference>
<dbReference type="GO" id="GO:0005737">
    <property type="term" value="C:cytoplasm"/>
    <property type="evidence" value="ECO:0007669"/>
    <property type="project" value="TreeGrafter"/>
</dbReference>
<feature type="compositionally biased region" description="Low complexity" evidence="1">
    <location>
        <begin position="225"/>
        <end position="248"/>
    </location>
</feature>
<feature type="compositionally biased region" description="Polar residues" evidence="1">
    <location>
        <begin position="24"/>
        <end position="45"/>
    </location>
</feature>
<feature type="compositionally biased region" description="Polar residues" evidence="1">
    <location>
        <begin position="92"/>
        <end position="101"/>
    </location>
</feature>
<feature type="compositionally biased region" description="Low complexity" evidence="1">
    <location>
        <begin position="102"/>
        <end position="111"/>
    </location>
</feature>
<proteinExistence type="predicted"/>
<dbReference type="AlphaFoldDB" id="A0A9P8PKG7"/>
<dbReference type="EMBL" id="JAEUBF010001057">
    <property type="protein sequence ID" value="KAH3673059.1"/>
    <property type="molecule type" value="Genomic_DNA"/>
</dbReference>
<protein>
    <recommendedName>
        <fullName evidence="2">PSP1 C-terminal domain-containing protein</fullName>
    </recommendedName>
</protein>
<gene>
    <name evidence="3" type="ORF">WICMUC_003892</name>
</gene>
<dbReference type="Pfam" id="PF04468">
    <property type="entry name" value="PSP1"/>
    <property type="match status" value="1"/>
</dbReference>
<reference evidence="3" key="2">
    <citation type="submission" date="2021-01" db="EMBL/GenBank/DDBJ databases">
        <authorList>
            <person name="Schikora-Tamarit M.A."/>
        </authorList>
    </citation>
    <scope>NUCLEOTIDE SEQUENCE</scope>
    <source>
        <strain evidence="3">CBS6341</strain>
    </source>
</reference>
<feature type="region of interest" description="Disordered" evidence="1">
    <location>
        <begin position="92"/>
        <end position="126"/>
    </location>
</feature>
<dbReference type="InterPro" id="IPR047767">
    <property type="entry name" value="PSP1-like"/>
</dbReference>
<evidence type="ECO:0000256" key="1">
    <source>
        <dbReference type="SAM" id="MobiDB-lite"/>
    </source>
</evidence>
<feature type="domain" description="PSP1 C-terminal" evidence="2">
    <location>
        <begin position="439"/>
        <end position="524"/>
    </location>
</feature>
<dbReference type="PROSITE" id="PS51411">
    <property type="entry name" value="PSP1_C"/>
    <property type="match status" value="1"/>
</dbReference>
<dbReference type="PANTHER" id="PTHR43830">
    <property type="entry name" value="PROTEIN PSP1"/>
    <property type="match status" value="1"/>
</dbReference>
<dbReference type="Proteomes" id="UP000769528">
    <property type="component" value="Unassembled WGS sequence"/>
</dbReference>
<keyword evidence="4" id="KW-1185">Reference proteome</keyword>
<dbReference type="OrthoDB" id="243127at2759"/>
<feature type="region of interest" description="Disordered" evidence="1">
    <location>
        <begin position="1"/>
        <end position="45"/>
    </location>
</feature>
<reference evidence="3" key="1">
    <citation type="journal article" date="2021" name="Open Biol.">
        <title>Shared evolutionary footprints suggest mitochondrial oxidative damage underlies multiple complex I losses in fungi.</title>
        <authorList>
            <person name="Schikora-Tamarit M.A."/>
            <person name="Marcet-Houben M."/>
            <person name="Nosek J."/>
            <person name="Gabaldon T."/>
        </authorList>
    </citation>
    <scope>NUCLEOTIDE SEQUENCE</scope>
    <source>
        <strain evidence="3">CBS6341</strain>
    </source>
</reference>
<sequence>MFSVNTTPFNQNMFAPNDNPPGTGANTGTLGTVGQNSNLNNASSTRRSSLLESIISPTTHNAELSSIMTHSSPFNTDDPFELNTSIWSDSNKTQLPLQHQQSSSSSSSNSFPRPPSKSTSPIPAVQQQSSNYQHYNYNLSAQPGTASTAPQYQLYNRRASLPQSAPLNSNSNIWNAQNISSYNYQRFHSLDNTTFDDQNHNQQYWQPLSQQNLNTLSQTLTPGLQQQQQQQQHQQQQQQQHQQHQQQQNTRRGSLDSNGGFVNDYQGIEQQQHLNYEITKADQAMKNAYKLIDHYFTFDQYNRIAIKSYSEEHLSKIFEDLINSGAQLPRFSGNQFTSSRLLLVAFKAGRIDVFYKPDTSNLEIDEGDLVIVEADRGCDLGKIIRLNVSLDEARLLKYLQHQEQQAALASFDNNTNPPVSSSSQQTNLNTNLPTLHFPKPILRLALANEAYQLSNKNSDEEKAKKICSLKVNSLNLSMCVIDAEYQSDRRKLTFYYNAAHRIDFRDLVRDLFRIYKTRIWMCAVNSDISPEGLLKSNVNNQVNNLDSNQFSGWTSRNQRNSDVGMGSDFIPRHF</sequence>
<accession>A0A9P8PKG7</accession>
<evidence type="ECO:0000259" key="2">
    <source>
        <dbReference type="PROSITE" id="PS51411"/>
    </source>
</evidence>
<dbReference type="PANTHER" id="PTHR43830:SF3">
    <property type="entry name" value="PROTEIN PSP1"/>
    <property type="match status" value="1"/>
</dbReference>
<feature type="compositionally biased region" description="Polar residues" evidence="1">
    <location>
        <begin position="1"/>
        <end position="14"/>
    </location>
</feature>
<evidence type="ECO:0000313" key="3">
    <source>
        <dbReference type="EMBL" id="KAH3673059.1"/>
    </source>
</evidence>